<dbReference type="RefSeq" id="WP_229878009.1">
    <property type="nucleotide sequence ID" value="NZ_BMTL01000007.1"/>
</dbReference>
<dbReference type="AlphaFoldDB" id="A0A918L2P5"/>
<name>A0A918L2P5_9ACTN</name>
<evidence type="ECO:0000313" key="1">
    <source>
        <dbReference type="EMBL" id="GGR82127.1"/>
    </source>
</evidence>
<organism evidence="1 2">
    <name type="scientific">Streptomyces humidus</name>
    <dbReference type="NCBI Taxonomy" id="52259"/>
    <lineage>
        <taxon>Bacteria</taxon>
        <taxon>Bacillati</taxon>
        <taxon>Actinomycetota</taxon>
        <taxon>Actinomycetes</taxon>
        <taxon>Kitasatosporales</taxon>
        <taxon>Streptomycetaceae</taxon>
        <taxon>Streptomyces</taxon>
    </lineage>
</organism>
<sequence>MNETGRRAVLPAQGYRMPQRLFTDEDGCRVRFFPERGGEAVDIDLSVLPVSRELRDWMALGVLGVTGPAGTRRTTTSALDTVSILKRFCRYLVSLSNPPTTPDQLRAVHLDGFVLAGGKTLHRDLSALRTILRFAPDAPAEFAARLAMARVAKADSATHSYSEAEFRRITALARSEVRAAATRIRAGRRLLADWRAGGVEAGDPSGQWKLGAMLDHVDRHADIPRYASGTPRDWPAVRAAGGIGGVITRLHLTHHEIGAFAVLLLCLTGQNYSTLAAATTTHHRPDAHAGGTATAQLDLDKPRRGSRKAAMTVSLRDVPADPREARDDLNTPFGVFALLLELGSGSRKVMQTDSLFAFYNVKNGPHGRGYRHGLPKQILQQWGWGTDLVCDAPDADGRPVPLHIDSRRLRMTWLEINQRPVAHTQATLANEYLARNRGNLAEYQKVVAGVLDQQVQRARSAPPIPALSAQDIEQARTDPDTVAARHGLEVDTLQQLIAGRLDTVLAGCTNPQGSPFTPDDKPCDASFLLCLSCPCARATPAHLPVQVLTLDALKGRRQEMTPLRWAERLAEPAARLADLLDHHSPAALTDARAAATSADHALVDRFLTRGLDLT</sequence>
<keyword evidence="2" id="KW-1185">Reference proteome</keyword>
<evidence type="ECO:0000313" key="2">
    <source>
        <dbReference type="Proteomes" id="UP000606194"/>
    </source>
</evidence>
<protein>
    <submittedName>
        <fullName evidence="1">Uncharacterized protein</fullName>
    </submittedName>
</protein>
<gene>
    <name evidence="1" type="ORF">GCM10010269_21590</name>
</gene>
<accession>A0A918L2P5</accession>
<reference evidence="1" key="2">
    <citation type="submission" date="2020-09" db="EMBL/GenBank/DDBJ databases">
        <authorList>
            <person name="Sun Q."/>
            <person name="Ohkuma M."/>
        </authorList>
    </citation>
    <scope>NUCLEOTIDE SEQUENCE</scope>
    <source>
        <strain evidence="1">JCM 4386</strain>
    </source>
</reference>
<comment type="caution">
    <text evidence="1">The sequence shown here is derived from an EMBL/GenBank/DDBJ whole genome shotgun (WGS) entry which is preliminary data.</text>
</comment>
<dbReference type="Proteomes" id="UP000606194">
    <property type="component" value="Unassembled WGS sequence"/>
</dbReference>
<reference evidence="1" key="1">
    <citation type="journal article" date="2014" name="Int. J. Syst. Evol. Microbiol.">
        <title>Complete genome sequence of Corynebacterium casei LMG S-19264T (=DSM 44701T), isolated from a smear-ripened cheese.</title>
        <authorList>
            <consortium name="US DOE Joint Genome Institute (JGI-PGF)"/>
            <person name="Walter F."/>
            <person name="Albersmeier A."/>
            <person name="Kalinowski J."/>
            <person name="Ruckert C."/>
        </authorList>
    </citation>
    <scope>NUCLEOTIDE SEQUENCE</scope>
    <source>
        <strain evidence="1">JCM 4386</strain>
    </source>
</reference>
<dbReference type="EMBL" id="BMTL01000007">
    <property type="protein sequence ID" value="GGR82127.1"/>
    <property type="molecule type" value="Genomic_DNA"/>
</dbReference>
<proteinExistence type="predicted"/>